<dbReference type="InterPro" id="IPR012349">
    <property type="entry name" value="Split_barrel_FMN-bd"/>
</dbReference>
<dbReference type="InterPro" id="IPR019920">
    <property type="entry name" value="F420-binding_dom_put"/>
</dbReference>
<evidence type="ECO:0000256" key="1">
    <source>
        <dbReference type="ARBA" id="ARBA00023002"/>
    </source>
</evidence>
<gene>
    <name evidence="3" type="ORF">UFOPK2310_01274</name>
</gene>
<dbReference type="PANTHER" id="PTHR35176:SF6">
    <property type="entry name" value="HEME OXYGENASE HI_0854-RELATED"/>
    <property type="match status" value="1"/>
</dbReference>
<accession>A0A6J6N4Z5</accession>
<evidence type="ECO:0000259" key="2">
    <source>
        <dbReference type="Pfam" id="PF01243"/>
    </source>
</evidence>
<evidence type="ECO:0000313" key="3">
    <source>
        <dbReference type="EMBL" id="CAB4681710.1"/>
    </source>
</evidence>
<organism evidence="3">
    <name type="scientific">freshwater metagenome</name>
    <dbReference type="NCBI Taxonomy" id="449393"/>
    <lineage>
        <taxon>unclassified sequences</taxon>
        <taxon>metagenomes</taxon>
        <taxon>ecological metagenomes</taxon>
    </lineage>
</organism>
<keyword evidence="1" id="KW-0560">Oxidoreductase</keyword>
<dbReference type="GO" id="GO:0016627">
    <property type="term" value="F:oxidoreductase activity, acting on the CH-CH group of donors"/>
    <property type="evidence" value="ECO:0007669"/>
    <property type="project" value="TreeGrafter"/>
</dbReference>
<dbReference type="Gene3D" id="2.30.110.10">
    <property type="entry name" value="Electron Transport, Fmn-binding Protein, Chain A"/>
    <property type="match status" value="1"/>
</dbReference>
<sequence length="133" mass="15043">MTTQIPDAVKPWFDAPEFATIATMLPDGQPHLSVVWVERDGDELLVSTVKGRRKHLNIEKNSKVTLLVFPKEAPYSYVEVRGTATMTEEGGRELIDRAAKAYMDLDRYPMDDGTDNVRVVVRITPEKIVTLLR</sequence>
<dbReference type="EMBL" id="CAEZWW010000176">
    <property type="protein sequence ID" value="CAB4681710.1"/>
    <property type="molecule type" value="Genomic_DNA"/>
</dbReference>
<dbReference type="InterPro" id="IPR011576">
    <property type="entry name" value="Pyridox_Oxase_N"/>
</dbReference>
<dbReference type="NCBIfam" id="TIGR03618">
    <property type="entry name" value="Rv1155_F420"/>
    <property type="match status" value="1"/>
</dbReference>
<name>A0A6J6N4Z5_9ZZZZ</name>
<dbReference type="InterPro" id="IPR052019">
    <property type="entry name" value="F420H2_bilvrd_red/Heme_oxyg"/>
</dbReference>
<dbReference type="Pfam" id="PF01243">
    <property type="entry name" value="PNPOx_N"/>
    <property type="match status" value="1"/>
</dbReference>
<dbReference type="SUPFAM" id="SSF50475">
    <property type="entry name" value="FMN-binding split barrel"/>
    <property type="match status" value="1"/>
</dbReference>
<dbReference type="PANTHER" id="PTHR35176">
    <property type="entry name" value="HEME OXYGENASE HI_0854-RELATED"/>
    <property type="match status" value="1"/>
</dbReference>
<dbReference type="GO" id="GO:0005829">
    <property type="term" value="C:cytosol"/>
    <property type="evidence" value="ECO:0007669"/>
    <property type="project" value="TreeGrafter"/>
</dbReference>
<reference evidence="3" key="1">
    <citation type="submission" date="2020-05" db="EMBL/GenBank/DDBJ databases">
        <authorList>
            <person name="Chiriac C."/>
            <person name="Salcher M."/>
            <person name="Ghai R."/>
            <person name="Kavagutti S V."/>
        </authorList>
    </citation>
    <scope>NUCLEOTIDE SEQUENCE</scope>
</reference>
<feature type="domain" description="Pyridoxamine 5'-phosphate oxidase N-terminal" evidence="2">
    <location>
        <begin position="5"/>
        <end position="128"/>
    </location>
</feature>
<dbReference type="GO" id="GO:0070967">
    <property type="term" value="F:coenzyme F420 binding"/>
    <property type="evidence" value="ECO:0007669"/>
    <property type="project" value="TreeGrafter"/>
</dbReference>
<protein>
    <submittedName>
        <fullName evidence="3">Unannotated protein</fullName>
    </submittedName>
</protein>
<proteinExistence type="predicted"/>
<dbReference type="AlphaFoldDB" id="A0A6J6N4Z5"/>